<dbReference type="PANTHER" id="PTHR15711">
    <property type="entry name" value="RAP GTPASE-ACTIVATING PROTEIN"/>
    <property type="match status" value="1"/>
</dbReference>
<dbReference type="AlphaFoldDB" id="A0AB34H9D9"/>
<dbReference type="Gene3D" id="3.30.1120.160">
    <property type="match status" value="1"/>
</dbReference>
<feature type="domain" description="Rap-GAP" evidence="3">
    <location>
        <begin position="174"/>
        <end position="278"/>
    </location>
</feature>
<evidence type="ECO:0000313" key="4">
    <source>
        <dbReference type="EMBL" id="KAJ8787365.1"/>
    </source>
</evidence>
<dbReference type="Proteomes" id="UP001159641">
    <property type="component" value="Unassembled WGS sequence"/>
</dbReference>
<dbReference type="InterPro" id="IPR050989">
    <property type="entry name" value="Rap1_Ran_GAP"/>
</dbReference>
<dbReference type="GO" id="GO:0005096">
    <property type="term" value="F:GTPase activator activity"/>
    <property type="evidence" value="ECO:0007669"/>
    <property type="project" value="UniProtKB-UniRule"/>
</dbReference>
<organism evidence="4 5">
    <name type="scientific">Eschrichtius robustus</name>
    <name type="common">California gray whale</name>
    <name type="synonym">Eschrichtius gibbosus</name>
    <dbReference type="NCBI Taxonomy" id="9764"/>
    <lineage>
        <taxon>Eukaryota</taxon>
        <taxon>Metazoa</taxon>
        <taxon>Chordata</taxon>
        <taxon>Craniata</taxon>
        <taxon>Vertebrata</taxon>
        <taxon>Euteleostomi</taxon>
        <taxon>Mammalia</taxon>
        <taxon>Eutheria</taxon>
        <taxon>Laurasiatheria</taxon>
        <taxon>Artiodactyla</taxon>
        <taxon>Whippomorpha</taxon>
        <taxon>Cetacea</taxon>
        <taxon>Mysticeti</taxon>
        <taxon>Eschrichtiidae</taxon>
        <taxon>Eschrichtius</taxon>
    </lineage>
</organism>
<keyword evidence="5" id="KW-1185">Reference proteome</keyword>
<dbReference type="SUPFAM" id="SSF111347">
    <property type="entry name" value="Rap/Ran-GAP"/>
    <property type="match status" value="2"/>
</dbReference>
<dbReference type="InterPro" id="IPR035974">
    <property type="entry name" value="Rap/Ran-GAP_sf"/>
</dbReference>
<reference evidence="4 5" key="1">
    <citation type="submission" date="2022-11" db="EMBL/GenBank/DDBJ databases">
        <title>Whole genome sequence of Eschrichtius robustus ER-17-0199.</title>
        <authorList>
            <person name="Bruniche-Olsen A."/>
            <person name="Black A.N."/>
            <person name="Fields C.J."/>
            <person name="Walden K."/>
            <person name="Dewoody J.A."/>
        </authorList>
    </citation>
    <scope>NUCLEOTIDE SEQUENCE [LARGE SCALE GENOMIC DNA]</scope>
    <source>
        <strain evidence="4">ER-17-0199</strain>
        <tissue evidence="4">Blubber</tissue>
    </source>
</reference>
<name>A0AB34H9D9_ESCRO</name>
<dbReference type="PANTHER" id="PTHR15711:SF7">
    <property type="entry name" value="SIGNAL-INDUCED PROLIFERATION-ASSOCIATED 1-LIKE PROTEIN 2"/>
    <property type="match status" value="1"/>
</dbReference>
<dbReference type="Pfam" id="PF02145">
    <property type="entry name" value="Rap_GAP"/>
    <property type="match status" value="1"/>
</dbReference>
<protein>
    <recommendedName>
        <fullName evidence="3">Rap-GAP domain-containing protein</fullName>
    </recommendedName>
</protein>
<sequence length="278" mass="30893">MPLLSCIAEHQNYFGIDENLGPVAVSIRREKVEDAKEKEGSQFNYRVAFRTSELTTLRGAILEDAIPSTARHGTARGLPLKEVLEYVIPELSIQCLRQASSSPKVSEQLLKLDEQGVCITWETAAVEESTGGPVFPSLDPDAQALRDVTTATDSFAPGLLHKEAEEGFPAGDGGAAWDKLQLSFQHKIGILYCRAGQSTEEEMYNNETAGPAFEEFLDLLGQRVRLKGFSKYRAQLDNKTDSTGTHSLYTTYKDYELMFHVCTMLPHTPNNRQQTDRS</sequence>
<evidence type="ECO:0000313" key="5">
    <source>
        <dbReference type="Proteomes" id="UP001159641"/>
    </source>
</evidence>
<dbReference type="EMBL" id="JAIQCJ010001812">
    <property type="protein sequence ID" value="KAJ8787365.1"/>
    <property type="molecule type" value="Genomic_DNA"/>
</dbReference>
<dbReference type="GO" id="GO:0005737">
    <property type="term" value="C:cytoplasm"/>
    <property type="evidence" value="ECO:0007669"/>
    <property type="project" value="TreeGrafter"/>
</dbReference>
<dbReference type="InterPro" id="IPR000331">
    <property type="entry name" value="Rap/Ran_GAP_dom"/>
</dbReference>
<keyword evidence="1 2" id="KW-0343">GTPase activation</keyword>
<evidence type="ECO:0000256" key="2">
    <source>
        <dbReference type="PROSITE-ProRule" id="PRU00165"/>
    </source>
</evidence>
<gene>
    <name evidence="4" type="ORF">J1605_005770</name>
</gene>
<dbReference type="GO" id="GO:0051056">
    <property type="term" value="P:regulation of small GTPase mediated signal transduction"/>
    <property type="evidence" value="ECO:0007669"/>
    <property type="project" value="InterPro"/>
</dbReference>
<evidence type="ECO:0000259" key="3">
    <source>
        <dbReference type="PROSITE" id="PS50085"/>
    </source>
</evidence>
<dbReference type="Gene3D" id="3.40.50.11210">
    <property type="entry name" value="Rap/Ran-GAP"/>
    <property type="match status" value="1"/>
</dbReference>
<proteinExistence type="predicted"/>
<evidence type="ECO:0000256" key="1">
    <source>
        <dbReference type="ARBA" id="ARBA00022468"/>
    </source>
</evidence>
<dbReference type="PROSITE" id="PS50085">
    <property type="entry name" value="RAPGAP"/>
    <property type="match status" value="1"/>
</dbReference>
<comment type="caution">
    <text evidence="4">The sequence shown here is derived from an EMBL/GenBank/DDBJ whole genome shotgun (WGS) entry which is preliminary data.</text>
</comment>
<accession>A0AB34H9D9</accession>